<accession>A0ABX0XFX5</accession>
<evidence type="ECO:0000313" key="8">
    <source>
        <dbReference type="Proteomes" id="UP000770785"/>
    </source>
</evidence>
<protein>
    <submittedName>
        <fullName evidence="7">SulP family sulfate permease</fullName>
    </submittedName>
</protein>
<evidence type="ECO:0000256" key="1">
    <source>
        <dbReference type="ARBA" id="ARBA00004141"/>
    </source>
</evidence>
<keyword evidence="4 5" id="KW-0472">Membrane</keyword>
<feature type="transmembrane region" description="Helical" evidence="5">
    <location>
        <begin position="247"/>
        <end position="269"/>
    </location>
</feature>
<feature type="transmembrane region" description="Helical" evidence="5">
    <location>
        <begin position="383"/>
        <end position="414"/>
    </location>
</feature>
<comment type="subcellular location">
    <subcellularLocation>
        <location evidence="1">Membrane</location>
        <topology evidence="1">Multi-pass membrane protein</topology>
    </subcellularLocation>
</comment>
<evidence type="ECO:0000256" key="4">
    <source>
        <dbReference type="ARBA" id="ARBA00023136"/>
    </source>
</evidence>
<name>A0ABX0XFX5_9BACT</name>
<feature type="transmembrane region" description="Helical" evidence="5">
    <location>
        <begin position="99"/>
        <end position="120"/>
    </location>
</feature>
<evidence type="ECO:0000256" key="2">
    <source>
        <dbReference type="ARBA" id="ARBA00022692"/>
    </source>
</evidence>
<feature type="transmembrane region" description="Helical" evidence="5">
    <location>
        <begin position="50"/>
        <end position="67"/>
    </location>
</feature>
<feature type="domain" description="STAS" evidence="6">
    <location>
        <begin position="439"/>
        <end position="554"/>
    </location>
</feature>
<dbReference type="Gene3D" id="3.30.750.24">
    <property type="entry name" value="STAS domain"/>
    <property type="match status" value="1"/>
</dbReference>
<feature type="transmembrane region" description="Helical" evidence="5">
    <location>
        <begin position="20"/>
        <end position="44"/>
    </location>
</feature>
<feature type="transmembrane region" description="Helical" evidence="5">
    <location>
        <begin position="290"/>
        <end position="310"/>
    </location>
</feature>
<evidence type="ECO:0000313" key="7">
    <source>
        <dbReference type="EMBL" id="NJC27678.1"/>
    </source>
</evidence>
<dbReference type="Pfam" id="PF01740">
    <property type="entry name" value="STAS"/>
    <property type="match status" value="1"/>
</dbReference>
<sequence length="571" mass="61430">MRIRLDKWFPAPPDFGRATVVTDLVAGLTVGVLLVPQAMAYALLAGVPPVYGLYAALVPLVGYALFASSPHTSVGPTALASLLCLNGIAGLAQPGSETFIGYAILLGGLTGVLQLLFGLLRFGGIGSLLSRPVLSGFVSAAAVLIMFSQADALLGVRTERTRFFHDTVLELARNVGALHLPSAALGLLTLLLLLLAGKFLPKKFPTMLVLIVTSTALIALVGADWGVKIVGAVPSGLPGLAMPVLSWEVVLELLPVAAVIALLSFIETLSIGKAFSPRHQHYRIEPNRELVALGFSKLLGMFFQAIPSSASFSRSAVGEGAGALTPLSSLFTAGLLVLVLLFLTPLFYYLPIPVLAALIIYSVRKLFDVAEMKRLWKLAPKEFATLAITFLFTLFAGLQYGVAGGVVLSLYFVFARAARPHMAELGRVPGTNAFRNCARFAAAETDPGILIMRFDAELYFGNADFFRQQLERFVDARGEALRSVIIDAHTINDLDTSGLFSLSQFLDVLDRRGVELYLCGVIGPVRDMLYKSGMMERMGAAYFFLSIQDALTHIAEERGDRGWDLPAVQHR</sequence>
<proteinExistence type="predicted"/>
<organism evidence="7 8">
    <name type="scientific">Neolewinella antarctica</name>
    <dbReference type="NCBI Taxonomy" id="442734"/>
    <lineage>
        <taxon>Bacteria</taxon>
        <taxon>Pseudomonadati</taxon>
        <taxon>Bacteroidota</taxon>
        <taxon>Saprospiria</taxon>
        <taxon>Saprospirales</taxon>
        <taxon>Lewinellaceae</taxon>
        <taxon>Neolewinella</taxon>
    </lineage>
</organism>
<dbReference type="NCBIfam" id="TIGR00815">
    <property type="entry name" value="sulP"/>
    <property type="match status" value="1"/>
</dbReference>
<keyword evidence="8" id="KW-1185">Reference proteome</keyword>
<dbReference type="EMBL" id="JAATJH010000005">
    <property type="protein sequence ID" value="NJC27678.1"/>
    <property type="molecule type" value="Genomic_DNA"/>
</dbReference>
<feature type="transmembrane region" description="Helical" evidence="5">
    <location>
        <begin position="176"/>
        <end position="196"/>
    </location>
</feature>
<dbReference type="Proteomes" id="UP000770785">
    <property type="component" value="Unassembled WGS sequence"/>
</dbReference>
<dbReference type="RefSeq" id="WP_168038988.1">
    <property type="nucleotide sequence ID" value="NZ_JAATJH010000005.1"/>
</dbReference>
<feature type="transmembrane region" description="Helical" evidence="5">
    <location>
        <begin position="330"/>
        <end position="363"/>
    </location>
</feature>
<evidence type="ECO:0000259" key="6">
    <source>
        <dbReference type="PROSITE" id="PS50801"/>
    </source>
</evidence>
<dbReference type="SUPFAM" id="SSF52091">
    <property type="entry name" value="SpoIIaa-like"/>
    <property type="match status" value="1"/>
</dbReference>
<dbReference type="PANTHER" id="PTHR11814">
    <property type="entry name" value="SULFATE TRANSPORTER"/>
    <property type="match status" value="1"/>
</dbReference>
<dbReference type="InterPro" id="IPR011547">
    <property type="entry name" value="SLC26A/SulP_dom"/>
</dbReference>
<feature type="transmembrane region" description="Helical" evidence="5">
    <location>
        <begin position="132"/>
        <end position="156"/>
    </location>
</feature>
<gene>
    <name evidence="7" type="ORF">GGR27_003195</name>
</gene>
<dbReference type="InterPro" id="IPR002645">
    <property type="entry name" value="STAS_dom"/>
</dbReference>
<evidence type="ECO:0000256" key="5">
    <source>
        <dbReference type="SAM" id="Phobius"/>
    </source>
</evidence>
<keyword evidence="2 5" id="KW-0812">Transmembrane</keyword>
<dbReference type="Pfam" id="PF00916">
    <property type="entry name" value="Sulfate_transp"/>
    <property type="match status" value="1"/>
</dbReference>
<dbReference type="PROSITE" id="PS50801">
    <property type="entry name" value="STAS"/>
    <property type="match status" value="1"/>
</dbReference>
<dbReference type="InterPro" id="IPR001902">
    <property type="entry name" value="SLC26A/SulP_fam"/>
</dbReference>
<keyword evidence="3 5" id="KW-1133">Transmembrane helix</keyword>
<evidence type="ECO:0000256" key="3">
    <source>
        <dbReference type="ARBA" id="ARBA00022989"/>
    </source>
</evidence>
<dbReference type="InterPro" id="IPR036513">
    <property type="entry name" value="STAS_dom_sf"/>
</dbReference>
<dbReference type="CDD" id="cd07042">
    <property type="entry name" value="STAS_SulP_like_sulfate_transporter"/>
    <property type="match status" value="1"/>
</dbReference>
<comment type="caution">
    <text evidence="7">The sequence shown here is derived from an EMBL/GenBank/DDBJ whole genome shotgun (WGS) entry which is preliminary data.</text>
</comment>
<reference evidence="7 8" key="1">
    <citation type="submission" date="2020-03" db="EMBL/GenBank/DDBJ databases">
        <title>Genomic Encyclopedia of Type Strains, Phase IV (KMG-IV): sequencing the most valuable type-strain genomes for metagenomic binning, comparative biology and taxonomic classification.</title>
        <authorList>
            <person name="Goeker M."/>
        </authorList>
    </citation>
    <scope>NUCLEOTIDE SEQUENCE [LARGE SCALE GENOMIC DNA]</scope>
    <source>
        <strain evidence="7 8">DSM 105096</strain>
    </source>
</reference>
<feature type="transmembrane region" description="Helical" evidence="5">
    <location>
        <begin position="208"/>
        <end position="227"/>
    </location>
</feature>